<dbReference type="EMBL" id="ML179948">
    <property type="protein sequence ID" value="THU80029.1"/>
    <property type="molecule type" value="Genomic_DNA"/>
</dbReference>
<sequence length="215" mass="24443">MFIRRTPELEPVHTILGAPHRMRIEKFPCGTKLEALPAVIAERWGPAMIRKRFEKHDVLDIFTCNGQAVFSFEGNQILAYHWCTENSHLTLGFELRLPSPFSFLGFGLEHAPANGEDVVPPFNEELARALEPEEAAADIHLYDVVDKEKGRFGVAEELNEIWRMVEEDMYPFAGSANYVPGTEDKELDDLFKLLTQGLTSTSRQSVQCVVPYECW</sequence>
<dbReference type="AlphaFoldDB" id="A0A4S8KVU9"/>
<gene>
    <name evidence="1" type="ORF">K435DRAFT_810230</name>
</gene>
<reference evidence="1 2" key="1">
    <citation type="journal article" date="2019" name="Nat. Ecol. Evol.">
        <title>Megaphylogeny resolves global patterns of mushroom evolution.</title>
        <authorList>
            <person name="Varga T."/>
            <person name="Krizsan K."/>
            <person name="Foldi C."/>
            <person name="Dima B."/>
            <person name="Sanchez-Garcia M."/>
            <person name="Sanchez-Ramirez S."/>
            <person name="Szollosi G.J."/>
            <person name="Szarkandi J.G."/>
            <person name="Papp V."/>
            <person name="Albert L."/>
            <person name="Andreopoulos W."/>
            <person name="Angelini C."/>
            <person name="Antonin V."/>
            <person name="Barry K.W."/>
            <person name="Bougher N.L."/>
            <person name="Buchanan P."/>
            <person name="Buyck B."/>
            <person name="Bense V."/>
            <person name="Catcheside P."/>
            <person name="Chovatia M."/>
            <person name="Cooper J."/>
            <person name="Damon W."/>
            <person name="Desjardin D."/>
            <person name="Finy P."/>
            <person name="Geml J."/>
            <person name="Haridas S."/>
            <person name="Hughes K."/>
            <person name="Justo A."/>
            <person name="Karasinski D."/>
            <person name="Kautmanova I."/>
            <person name="Kiss B."/>
            <person name="Kocsube S."/>
            <person name="Kotiranta H."/>
            <person name="LaButti K.M."/>
            <person name="Lechner B.E."/>
            <person name="Liimatainen K."/>
            <person name="Lipzen A."/>
            <person name="Lukacs Z."/>
            <person name="Mihaltcheva S."/>
            <person name="Morgado L.N."/>
            <person name="Niskanen T."/>
            <person name="Noordeloos M.E."/>
            <person name="Ohm R.A."/>
            <person name="Ortiz-Santana B."/>
            <person name="Ovrebo C."/>
            <person name="Racz N."/>
            <person name="Riley R."/>
            <person name="Savchenko A."/>
            <person name="Shiryaev A."/>
            <person name="Soop K."/>
            <person name="Spirin V."/>
            <person name="Szebenyi C."/>
            <person name="Tomsovsky M."/>
            <person name="Tulloss R.E."/>
            <person name="Uehling J."/>
            <person name="Grigoriev I.V."/>
            <person name="Vagvolgyi C."/>
            <person name="Papp T."/>
            <person name="Martin F.M."/>
            <person name="Miettinen O."/>
            <person name="Hibbett D.S."/>
            <person name="Nagy L.G."/>
        </authorList>
    </citation>
    <scope>NUCLEOTIDE SEQUENCE [LARGE SCALE GENOMIC DNA]</scope>
    <source>
        <strain evidence="1 2">CBS 962.96</strain>
    </source>
</reference>
<dbReference type="Proteomes" id="UP000297245">
    <property type="component" value="Unassembled WGS sequence"/>
</dbReference>
<organism evidence="1 2">
    <name type="scientific">Dendrothele bispora (strain CBS 962.96)</name>
    <dbReference type="NCBI Taxonomy" id="1314807"/>
    <lineage>
        <taxon>Eukaryota</taxon>
        <taxon>Fungi</taxon>
        <taxon>Dikarya</taxon>
        <taxon>Basidiomycota</taxon>
        <taxon>Agaricomycotina</taxon>
        <taxon>Agaricomycetes</taxon>
        <taxon>Agaricomycetidae</taxon>
        <taxon>Agaricales</taxon>
        <taxon>Agaricales incertae sedis</taxon>
        <taxon>Dendrothele</taxon>
    </lineage>
</organism>
<evidence type="ECO:0000313" key="1">
    <source>
        <dbReference type="EMBL" id="THU80029.1"/>
    </source>
</evidence>
<protein>
    <submittedName>
        <fullName evidence="1">Uncharacterized protein</fullName>
    </submittedName>
</protein>
<name>A0A4S8KVU9_DENBC</name>
<accession>A0A4S8KVU9</accession>
<keyword evidence="2" id="KW-1185">Reference proteome</keyword>
<proteinExistence type="predicted"/>
<evidence type="ECO:0000313" key="2">
    <source>
        <dbReference type="Proteomes" id="UP000297245"/>
    </source>
</evidence>